<dbReference type="Pfam" id="PF02786">
    <property type="entry name" value="CPSase_L_D2"/>
    <property type="match status" value="1"/>
</dbReference>
<dbReference type="Pfam" id="PF00289">
    <property type="entry name" value="Biotin_carb_N"/>
    <property type="match status" value="1"/>
</dbReference>
<keyword evidence="1" id="KW-0436">Ligase</keyword>
<dbReference type="Gene3D" id="2.40.50.100">
    <property type="match status" value="1"/>
</dbReference>
<dbReference type="Pfam" id="PF02626">
    <property type="entry name" value="CT_A_B"/>
    <property type="match status" value="1"/>
</dbReference>
<evidence type="ECO:0000256" key="2">
    <source>
        <dbReference type="ARBA" id="ARBA00022741"/>
    </source>
</evidence>
<evidence type="ECO:0000256" key="4">
    <source>
        <dbReference type="ARBA" id="ARBA00022840"/>
    </source>
</evidence>
<organism evidence="9 10">
    <name type="scientific">Paramarasmius palmivorus</name>
    <dbReference type="NCBI Taxonomy" id="297713"/>
    <lineage>
        <taxon>Eukaryota</taxon>
        <taxon>Fungi</taxon>
        <taxon>Dikarya</taxon>
        <taxon>Basidiomycota</taxon>
        <taxon>Agaricomycotina</taxon>
        <taxon>Agaricomycetes</taxon>
        <taxon>Agaricomycetidae</taxon>
        <taxon>Agaricales</taxon>
        <taxon>Marasmiineae</taxon>
        <taxon>Marasmiaceae</taxon>
        <taxon>Paramarasmius</taxon>
    </lineage>
</organism>
<dbReference type="InterPro" id="IPR011054">
    <property type="entry name" value="Rudment_hybrid_motif"/>
</dbReference>
<evidence type="ECO:0000313" key="10">
    <source>
        <dbReference type="Proteomes" id="UP001383192"/>
    </source>
</evidence>
<dbReference type="SUPFAM" id="SSF50891">
    <property type="entry name" value="Cyclophilin-like"/>
    <property type="match status" value="2"/>
</dbReference>
<dbReference type="Gene3D" id="3.30.1360.40">
    <property type="match status" value="1"/>
</dbReference>
<dbReference type="InterPro" id="IPR003833">
    <property type="entry name" value="CT_C_D"/>
</dbReference>
<reference evidence="9 10" key="1">
    <citation type="submission" date="2024-01" db="EMBL/GenBank/DDBJ databases">
        <title>A draft genome for a cacao thread blight-causing isolate of Paramarasmius palmivorus.</title>
        <authorList>
            <person name="Baruah I.K."/>
            <person name="Bukari Y."/>
            <person name="Amoako-Attah I."/>
            <person name="Meinhardt L.W."/>
            <person name="Bailey B.A."/>
            <person name="Cohen S.P."/>
        </authorList>
    </citation>
    <scope>NUCLEOTIDE SEQUENCE [LARGE SCALE GENOMIC DNA]</scope>
    <source>
        <strain evidence="9 10">GH-12</strain>
    </source>
</reference>
<dbReference type="PROSITE" id="PS50975">
    <property type="entry name" value="ATP_GRASP"/>
    <property type="match status" value="1"/>
</dbReference>
<dbReference type="SMART" id="SM00797">
    <property type="entry name" value="AHS2"/>
    <property type="match status" value="1"/>
</dbReference>
<evidence type="ECO:0000256" key="3">
    <source>
        <dbReference type="ARBA" id="ARBA00022801"/>
    </source>
</evidence>
<evidence type="ECO:0000256" key="5">
    <source>
        <dbReference type="ARBA" id="ARBA00023267"/>
    </source>
</evidence>
<dbReference type="SMART" id="SM00878">
    <property type="entry name" value="Biotin_carb_C"/>
    <property type="match status" value="1"/>
</dbReference>
<dbReference type="InterPro" id="IPR029000">
    <property type="entry name" value="Cyclophilin-like_dom_sf"/>
</dbReference>
<keyword evidence="4 6" id="KW-0067">ATP-binding</keyword>
<dbReference type="InterPro" id="IPR050856">
    <property type="entry name" value="Biotin_carboxylase_complex"/>
</dbReference>
<dbReference type="GO" id="GO:0046872">
    <property type="term" value="F:metal ion binding"/>
    <property type="evidence" value="ECO:0007669"/>
    <property type="project" value="InterPro"/>
</dbReference>
<dbReference type="InterPro" id="IPR011761">
    <property type="entry name" value="ATP-grasp"/>
</dbReference>
<sequence length="1249" mass="136881">MPKQKLLVANRGEIAVRIIRTAHKLSIPTVAIYTPSDALAPHVSLSDEAIPLPLKSGDSEWSAYRSVHEILSICKKYGVTLIHPGYGFISEDPEAAALFEGSGITWLGPTADVIRAMGVKHEARAIAEKARVPVVPGSEDVLADAESALATTRKIGFPVILKATAGGGGMGMVVCNNEDEFKEKFLGTVERAKSLFGDARVFAERYFGTARHIEIQIFGDGEGNVIHMSERECSVQRRHQKVIEEAPSPFFLSHPGLRQNMCDAAVRLGQTMNYSSAGTVEFIVDDRNGTFFFLEMNTRIQVEHPVTEAVHPGLDLVELMIELGVAQRNGRIVDISKPALKARGIDPALAVDKHAIEVRVYSENPFQNFKPCPGVLQAVDLKEGKYDWLRVDTWVSTGTTISPFFDPLIAKLIVVGKDRNEAIGRLRQVLREVQIHGPPNNSQYLQAVVDSEAFEAGRVTTQFLDTFKFTPQSFTVVSGGLESTVQDYPGRTTGLGIPRSGPMDSLAFRAANILAGNPQGTEGLEVIVIPDVDLEYHFHTEAVIAVSGKAASVFVNDTLVEMWARIVVPADGKLVIQALPSDAGHSGLRTYLAIRGGFPHIPKYLDSKSTSMGLGGYQGRSLLPGDEIALGQSSSLPAEHGVSCPLPRHAIPVYPSHWMIRVLPGPQGDNEYVSTDGIEKFYTTKWKVAASSNRMGIRLEGPEAIAWARDNGGEGGSHPSNILDNGYALGTLNINGDTPVILTNEGPDMGGYMCFCTIASAELWKAGQLSAGSTVQFKRSTWEQARSLQQCLDSWLTELEAAVRQSAVSMLTSVSSPTYDEARYEPKLRVISSANKPEVVFRLAGDSCILVEFGPMQLDFAVRARIHAFEEEVKRRKIPGIVRFCPCVRSTMCHYDPSAISSVNELVDALVAAEAALSNEMTNMTFPGRRITFPIVLDDSWNRDAIARYMKTTRSKAVYLPSNIEYLANNNGLRDAQEALQKLIGSDWVAFGVGFYLACPFLVPVDPRCRLVGQKMNPSRTYTPRGAIGIAGVVAAIYPVESPGGYQLFGRTLPTWQTWGRGADFAPDRPWLLRPFDQLHFEPISEQEYAKIEKDFDAGRYRFKTEDVTFSMRDYLQFIDSVQEEIQGFKKAQAQAVKEVEERELLFLKEWEAEKANAKQMSTGNSSISTGIGLSKVTSPLSASIWKIKATLGDVIHSPSDVLCILEAMKTEIPIKAGAKNVGKKIEEFGHGLKEGQTVQPGDILFLLK</sequence>
<dbReference type="InterPro" id="IPR016185">
    <property type="entry name" value="PreATP-grasp_dom_sf"/>
</dbReference>
<evidence type="ECO:0000259" key="7">
    <source>
        <dbReference type="PROSITE" id="PS50975"/>
    </source>
</evidence>
<dbReference type="Gene3D" id="3.30.470.20">
    <property type="entry name" value="ATP-grasp fold, B domain"/>
    <property type="match status" value="1"/>
</dbReference>
<dbReference type="PROSITE" id="PS00866">
    <property type="entry name" value="CPSASE_1"/>
    <property type="match status" value="1"/>
</dbReference>
<dbReference type="SUPFAM" id="SSF51246">
    <property type="entry name" value="Rudiment single hybrid motif"/>
    <property type="match status" value="1"/>
</dbReference>
<keyword evidence="10" id="KW-1185">Reference proteome</keyword>
<dbReference type="PANTHER" id="PTHR18866:SF128">
    <property type="entry name" value="UREA AMIDOLYASE"/>
    <property type="match status" value="1"/>
</dbReference>
<evidence type="ECO:0000259" key="8">
    <source>
        <dbReference type="PROSITE" id="PS50979"/>
    </source>
</evidence>
<keyword evidence="2 6" id="KW-0547">Nucleotide-binding</keyword>
<dbReference type="SUPFAM" id="SSF51230">
    <property type="entry name" value="Single hybrid motif"/>
    <property type="match status" value="1"/>
</dbReference>
<dbReference type="PANTHER" id="PTHR18866">
    <property type="entry name" value="CARBOXYLASE:PYRUVATE/ACETYL-COA/PROPIONYL-COA CARBOXYLASE"/>
    <property type="match status" value="1"/>
</dbReference>
<name>A0AAW0BWQ7_9AGAR</name>
<evidence type="ECO:0008006" key="11">
    <source>
        <dbReference type="Google" id="ProtNLM"/>
    </source>
</evidence>
<gene>
    <name evidence="9" type="ORF">VNI00_014042</name>
</gene>
<accession>A0AAW0BWQ7</accession>
<dbReference type="SUPFAM" id="SSF160467">
    <property type="entry name" value="PH0987 N-terminal domain-like"/>
    <property type="match status" value="1"/>
</dbReference>
<dbReference type="GO" id="GO:0016787">
    <property type="term" value="F:hydrolase activity"/>
    <property type="evidence" value="ECO:0007669"/>
    <property type="project" value="UniProtKB-KW"/>
</dbReference>
<evidence type="ECO:0000256" key="1">
    <source>
        <dbReference type="ARBA" id="ARBA00022598"/>
    </source>
</evidence>
<dbReference type="CDD" id="cd06850">
    <property type="entry name" value="biotinyl_domain"/>
    <property type="match status" value="1"/>
</dbReference>
<dbReference type="PROSITE" id="PS00867">
    <property type="entry name" value="CPSASE_2"/>
    <property type="match status" value="1"/>
</dbReference>
<dbReference type="Gene3D" id="2.40.100.10">
    <property type="entry name" value="Cyclophilin-like"/>
    <property type="match status" value="2"/>
</dbReference>
<protein>
    <recommendedName>
        <fullName evidence="11">Urea carboxylase</fullName>
    </recommendedName>
</protein>
<dbReference type="InterPro" id="IPR005479">
    <property type="entry name" value="CPAse_ATP-bd"/>
</dbReference>
<dbReference type="SUPFAM" id="SSF56059">
    <property type="entry name" value="Glutathione synthetase ATP-binding domain-like"/>
    <property type="match status" value="1"/>
</dbReference>
<evidence type="ECO:0000256" key="6">
    <source>
        <dbReference type="PROSITE-ProRule" id="PRU00409"/>
    </source>
</evidence>
<dbReference type="GO" id="GO:0005524">
    <property type="term" value="F:ATP binding"/>
    <property type="evidence" value="ECO:0007669"/>
    <property type="project" value="UniProtKB-UniRule"/>
</dbReference>
<dbReference type="InterPro" id="IPR011053">
    <property type="entry name" value="Single_hybrid_motif"/>
</dbReference>
<dbReference type="SUPFAM" id="SSF52440">
    <property type="entry name" value="PreATP-grasp domain"/>
    <property type="match status" value="1"/>
</dbReference>
<keyword evidence="5" id="KW-0092">Biotin</keyword>
<dbReference type="GO" id="GO:0016874">
    <property type="term" value="F:ligase activity"/>
    <property type="evidence" value="ECO:0007669"/>
    <property type="project" value="UniProtKB-KW"/>
</dbReference>
<feature type="domain" description="ATP-grasp" evidence="7">
    <location>
        <begin position="124"/>
        <end position="325"/>
    </location>
</feature>
<dbReference type="InterPro" id="IPR005481">
    <property type="entry name" value="BC-like_N"/>
</dbReference>
<comment type="caution">
    <text evidence="9">The sequence shown here is derived from an EMBL/GenBank/DDBJ whole genome shotgun (WGS) entry which is preliminary data.</text>
</comment>
<proteinExistence type="predicted"/>
<evidence type="ECO:0000313" key="9">
    <source>
        <dbReference type="EMBL" id="KAK7030457.1"/>
    </source>
</evidence>
<feature type="domain" description="Biotin carboxylation" evidence="8">
    <location>
        <begin position="2"/>
        <end position="469"/>
    </location>
</feature>
<dbReference type="Pfam" id="PF02785">
    <property type="entry name" value="Biotin_carb_C"/>
    <property type="match status" value="1"/>
</dbReference>
<keyword evidence="3" id="KW-0378">Hydrolase</keyword>
<dbReference type="InterPro" id="IPR003778">
    <property type="entry name" value="CT_A_B"/>
</dbReference>
<dbReference type="SMART" id="SM00796">
    <property type="entry name" value="AHS1"/>
    <property type="match status" value="1"/>
</dbReference>
<dbReference type="InterPro" id="IPR011764">
    <property type="entry name" value="Biotin_carboxylation_dom"/>
</dbReference>
<dbReference type="AlphaFoldDB" id="A0AAW0BWQ7"/>
<dbReference type="Proteomes" id="UP001383192">
    <property type="component" value="Unassembled WGS sequence"/>
</dbReference>
<dbReference type="Pfam" id="PF02682">
    <property type="entry name" value="CT_C_D"/>
    <property type="match status" value="1"/>
</dbReference>
<dbReference type="EMBL" id="JAYKXP010000075">
    <property type="protein sequence ID" value="KAK7030457.1"/>
    <property type="molecule type" value="Genomic_DNA"/>
</dbReference>
<dbReference type="PROSITE" id="PS50979">
    <property type="entry name" value="BC"/>
    <property type="match status" value="1"/>
</dbReference>
<dbReference type="InterPro" id="IPR005482">
    <property type="entry name" value="Biotin_COase_C"/>
</dbReference>